<keyword evidence="7 8" id="KW-0694">RNA-binding</keyword>
<comment type="function">
    <text evidence="8">3'-5' exoribonuclease that releases 5'-nucleoside monophosphates and is involved in maturation of structured RNAs.</text>
</comment>
<evidence type="ECO:0000256" key="4">
    <source>
        <dbReference type="ARBA" id="ARBA00022722"/>
    </source>
</evidence>
<dbReference type="EMBL" id="JAGDYP010000003">
    <property type="protein sequence ID" value="MBO1883839.1"/>
    <property type="molecule type" value="Genomic_DNA"/>
</dbReference>
<evidence type="ECO:0000256" key="7">
    <source>
        <dbReference type="ARBA" id="ARBA00022884"/>
    </source>
</evidence>
<evidence type="ECO:0000313" key="11">
    <source>
        <dbReference type="Proteomes" id="UP000681610"/>
    </source>
</evidence>
<keyword evidence="3 8" id="KW-0963">Cytoplasm</keyword>
<accession>A0ABS3PX13</accession>
<dbReference type="Pfam" id="PF00575">
    <property type="entry name" value="S1"/>
    <property type="match status" value="1"/>
</dbReference>
<dbReference type="Pfam" id="PF17876">
    <property type="entry name" value="CSD2"/>
    <property type="match status" value="1"/>
</dbReference>
<comment type="subcellular location">
    <subcellularLocation>
        <location evidence="2 8">Cytoplasm</location>
    </subcellularLocation>
</comment>
<dbReference type="Pfam" id="PF00773">
    <property type="entry name" value="RNB"/>
    <property type="match status" value="1"/>
</dbReference>
<dbReference type="SMART" id="SM00316">
    <property type="entry name" value="S1"/>
    <property type="match status" value="1"/>
</dbReference>
<gene>
    <name evidence="8 10" type="primary">rnr</name>
    <name evidence="10" type="ORF">J4N46_05285</name>
</gene>
<feature type="domain" description="S1 motif" evidence="9">
    <location>
        <begin position="651"/>
        <end position="732"/>
    </location>
</feature>
<dbReference type="CDD" id="cd04471">
    <property type="entry name" value="S1_RNase_R"/>
    <property type="match status" value="1"/>
</dbReference>
<keyword evidence="11" id="KW-1185">Reference proteome</keyword>
<comment type="caution">
    <text evidence="10">The sequence shown here is derived from an EMBL/GenBank/DDBJ whole genome shotgun (WGS) entry which is preliminary data.</text>
</comment>
<evidence type="ECO:0000256" key="2">
    <source>
        <dbReference type="ARBA" id="ARBA00004496"/>
    </source>
</evidence>
<evidence type="ECO:0000256" key="5">
    <source>
        <dbReference type="ARBA" id="ARBA00022801"/>
    </source>
</evidence>
<dbReference type="InterPro" id="IPR011129">
    <property type="entry name" value="CSD"/>
</dbReference>
<dbReference type="PROSITE" id="PS01175">
    <property type="entry name" value="RIBONUCLEASE_II"/>
    <property type="match status" value="1"/>
</dbReference>
<comment type="similarity">
    <text evidence="8">Belongs to the RNR ribonuclease family. RNase R subfamily.</text>
</comment>
<evidence type="ECO:0000256" key="3">
    <source>
        <dbReference type="ARBA" id="ARBA00022490"/>
    </source>
</evidence>
<dbReference type="InterPro" id="IPR011805">
    <property type="entry name" value="RNase_R"/>
</dbReference>
<dbReference type="NCBIfam" id="TIGR02063">
    <property type="entry name" value="RNase_R"/>
    <property type="match status" value="1"/>
</dbReference>
<dbReference type="InterPro" id="IPR050180">
    <property type="entry name" value="RNR_Ribonuclease"/>
</dbReference>
<dbReference type="NCBIfam" id="TIGR00358">
    <property type="entry name" value="3_prime_RNase"/>
    <property type="match status" value="1"/>
</dbReference>
<dbReference type="EC" id="3.1.13.1" evidence="8"/>
<dbReference type="InterPro" id="IPR003029">
    <property type="entry name" value="S1_domain"/>
</dbReference>
<protein>
    <recommendedName>
        <fullName evidence="8">Ribonuclease R</fullName>
        <shortName evidence="8">RNase R</shortName>
        <ecNumber evidence="8">3.1.13.1</ecNumber>
    </recommendedName>
</protein>
<dbReference type="InterPro" id="IPR012340">
    <property type="entry name" value="NA-bd_OB-fold"/>
</dbReference>
<dbReference type="InterPro" id="IPR040476">
    <property type="entry name" value="CSD2"/>
</dbReference>
<proteinExistence type="inferred from homology"/>
<dbReference type="SMART" id="SM00955">
    <property type="entry name" value="RNB"/>
    <property type="match status" value="1"/>
</dbReference>
<dbReference type="InterPro" id="IPR022966">
    <property type="entry name" value="RNase_II/R_CS"/>
</dbReference>
<dbReference type="SMART" id="SM00357">
    <property type="entry name" value="CSP"/>
    <property type="match status" value="2"/>
</dbReference>
<organism evidence="10 11">
    <name type="scientific">Capnocytophaga bilenii</name>
    <dbReference type="NCBI Taxonomy" id="2819369"/>
    <lineage>
        <taxon>Bacteria</taxon>
        <taxon>Pseudomonadati</taxon>
        <taxon>Bacteroidota</taxon>
        <taxon>Flavobacteriia</taxon>
        <taxon>Flavobacteriales</taxon>
        <taxon>Flavobacteriaceae</taxon>
        <taxon>Capnocytophaga</taxon>
    </lineage>
</organism>
<keyword evidence="6 8" id="KW-0269">Exonuclease</keyword>
<evidence type="ECO:0000256" key="1">
    <source>
        <dbReference type="ARBA" id="ARBA00001849"/>
    </source>
</evidence>
<dbReference type="InterPro" id="IPR013223">
    <property type="entry name" value="RNase_B_OB_dom"/>
</dbReference>
<dbReference type="PANTHER" id="PTHR23355">
    <property type="entry name" value="RIBONUCLEASE"/>
    <property type="match status" value="1"/>
</dbReference>
<sequence>MKKTTKSKKNKATAKHNKHELTKAIFAVLNEHPNESFNYKQIAAKLQITDATKRDTLIKRLAKLKEKKQIIETDRGKYRAIEMQHYYVGTLDINSRGNGYVMVDDLEDDIFVPSNFLNKALHGDLVEVYVFPRFRNRQKMEGEITKILERNKVRFVGTVQLHKNFAFVIPTDHRMYTDIFVFKENLSGATDGDRVLVRIEEWKDKSDSPTGVVEQVLGKPGEQNTEMHSILAEYGLPYTYPEEVDTYAKALDVTITEEEIAKRRDMREVLTFTIDPKDAKDFDDALSFRVLENGNYEVGVHIADVSHYVKEGTILDEEAYNRATSVYLVDRVVPMLPEVLSNFACSLRPNEDKYTFSAIFEMNDKAEIVNQWIGRTVIHSSQRFAYEEAQAIIEEGSVGEQYTLQPELSITNSERTIPAEIVDAVLTLNTLAQVLRHKRMQRGAISFDKIEVKFQLDENDNPIGVYFKESKEANKLIEEFMLLANRRVAEFVSKMKKTFVYRVHDEPDAEKLEQLNGVISRFGYAINLQNKNTITHSLNTLLEEVKGKKEQNLVDTLAIRSMAKAAYSTKNIGHYGLAFDDYTHFTSPIRRYPDVMVHRLLQLYLDGAPSQNEADYEVKCKHSSQMETLASSAERDSIKYMQVKYMEAHTNQQFAGVISGVTEWGIYVEIVVNKCEGLVRARDLKDDYYSFDEQQYALVGRATGKMYQLGDEVMVRVKNTDLMKKQLDFEIIN</sequence>
<dbReference type="Pfam" id="PF08206">
    <property type="entry name" value="OB_RNB"/>
    <property type="match status" value="1"/>
</dbReference>
<dbReference type="HAMAP" id="MF_01895">
    <property type="entry name" value="RNase_R"/>
    <property type="match status" value="1"/>
</dbReference>
<evidence type="ECO:0000256" key="8">
    <source>
        <dbReference type="HAMAP-Rule" id="MF_01895"/>
    </source>
</evidence>
<reference evidence="10 11" key="1">
    <citation type="submission" date="2021-03" db="EMBL/GenBank/DDBJ databases">
        <title>Isolation and description of Capnocytophaga bilenii sp. nov., a novel Capnocytophaga species, isolated from a gingivitis subject.</title>
        <authorList>
            <person name="Antezack A."/>
            <person name="Monnet-Corti V."/>
            <person name="La Scola B."/>
        </authorList>
    </citation>
    <scope>NUCLEOTIDE SEQUENCE [LARGE SCALE GENOMIC DNA]</scope>
    <source>
        <strain evidence="10 11">Marseille-Q4570</strain>
    </source>
</reference>
<dbReference type="PROSITE" id="PS50126">
    <property type="entry name" value="S1"/>
    <property type="match status" value="1"/>
</dbReference>
<name>A0ABS3PX13_9FLAO</name>
<dbReference type="Proteomes" id="UP000681610">
    <property type="component" value="Unassembled WGS sequence"/>
</dbReference>
<dbReference type="RefSeq" id="WP_208058434.1">
    <property type="nucleotide sequence ID" value="NZ_JAGDYP010000003.1"/>
</dbReference>
<evidence type="ECO:0000259" key="9">
    <source>
        <dbReference type="PROSITE" id="PS50126"/>
    </source>
</evidence>
<evidence type="ECO:0000256" key="6">
    <source>
        <dbReference type="ARBA" id="ARBA00022839"/>
    </source>
</evidence>
<keyword evidence="5 8" id="KW-0378">Hydrolase</keyword>
<evidence type="ECO:0000313" key="10">
    <source>
        <dbReference type="EMBL" id="MBO1883839.1"/>
    </source>
</evidence>
<dbReference type="PANTHER" id="PTHR23355:SF9">
    <property type="entry name" value="DIS3-LIKE EXONUCLEASE 2"/>
    <property type="match status" value="1"/>
</dbReference>
<dbReference type="InterPro" id="IPR001900">
    <property type="entry name" value="RNase_II/R"/>
</dbReference>
<comment type="catalytic activity">
    <reaction evidence="1 8">
        <text>Exonucleolytic cleavage in the 3'- to 5'-direction to yield nucleoside 5'-phosphates.</text>
        <dbReference type="EC" id="3.1.13.1"/>
    </reaction>
</comment>
<dbReference type="SUPFAM" id="SSF50249">
    <property type="entry name" value="Nucleic acid-binding proteins"/>
    <property type="match status" value="4"/>
</dbReference>
<dbReference type="InterPro" id="IPR004476">
    <property type="entry name" value="RNase_II/RNase_R"/>
</dbReference>
<dbReference type="Gene3D" id="2.40.50.140">
    <property type="entry name" value="Nucleic acid-binding proteins"/>
    <property type="match status" value="3"/>
</dbReference>
<keyword evidence="4 8" id="KW-0540">Nuclease</keyword>